<protein>
    <submittedName>
        <fullName evidence="2">Uncharacterized protein</fullName>
    </submittedName>
</protein>
<reference evidence="2 3" key="1">
    <citation type="submission" date="2020-07" db="EMBL/GenBank/DDBJ databases">
        <title>Draft genome and description of Microvirga mediterraneensis Marseille-Q2068 sp. nov.</title>
        <authorList>
            <person name="Boxberger M."/>
        </authorList>
    </citation>
    <scope>NUCLEOTIDE SEQUENCE [LARGE SCALE GENOMIC DNA]</scope>
    <source>
        <strain evidence="2 3">Marseille-Q2068</strain>
    </source>
</reference>
<proteinExistence type="predicted"/>
<sequence length="184" mass="19715">MHDQRWGNDWNRPQESQAGCRHYPQSVYQDDEPYGRMRGGRGDIHDGVDRGNPPDDHFRSDAGGHAPYHGDDPGSSMQPHDGGGLGWDAGAWNDAGGFDSVLSGHLFDGLGHAGAMPPIIVFAIDHLDVNFNTFIQTTQIQNTLVFLNATDGGSIDVGGDVNAIGLQSASTDQLTVIPHDPVFG</sequence>
<evidence type="ECO:0000313" key="2">
    <source>
        <dbReference type="EMBL" id="MBA1157614.1"/>
    </source>
</evidence>
<evidence type="ECO:0000313" key="3">
    <source>
        <dbReference type="Proteomes" id="UP000572984"/>
    </source>
</evidence>
<dbReference type="AlphaFoldDB" id="A0A838BPF1"/>
<accession>A0A838BPF1</accession>
<feature type="compositionally biased region" description="Basic and acidic residues" evidence="1">
    <location>
        <begin position="40"/>
        <end position="72"/>
    </location>
</feature>
<name>A0A838BPF1_9HYPH</name>
<feature type="region of interest" description="Disordered" evidence="1">
    <location>
        <begin position="1"/>
        <end position="85"/>
    </location>
</feature>
<gene>
    <name evidence="2" type="ORF">H0S73_15960</name>
</gene>
<keyword evidence="3" id="KW-1185">Reference proteome</keyword>
<organism evidence="2 3">
    <name type="scientific">Microvirga mediterraneensis</name>
    <dbReference type="NCBI Taxonomy" id="2754695"/>
    <lineage>
        <taxon>Bacteria</taxon>
        <taxon>Pseudomonadati</taxon>
        <taxon>Pseudomonadota</taxon>
        <taxon>Alphaproteobacteria</taxon>
        <taxon>Hyphomicrobiales</taxon>
        <taxon>Methylobacteriaceae</taxon>
        <taxon>Microvirga</taxon>
    </lineage>
</organism>
<evidence type="ECO:0000256" key="1">
    <source>
        <dbReference type="SAM" id="MobiDB-lite"/>
    </source>
</evidence>
<dbReference type="Proteomes" id="UP000572984">
    <property type="component" value="Unassembled WGS sequence"/>
</dbReference>
<comment type="caution">
    <text evidence="2">The sequence shown here is derived from an EMBL/GenBank/DDBJ whole genome shotgun (WGS) entry which is preliminary data.</text>
</comment>
<dbReference type="RefSeq" id="WP_181053072.1">
    <property type="nucleotide sequence ID" value="NZ_JACDXJ010000001.1"/>
</dbReference>
<dbReference type="EMBL" id="JACDXJ010000001">
    <property type="protein sequence ID" value="MBA1157614.1"/>
    <property type="molecule type" value="Genomic_DNA"/>
</dbReference>